<dbReference type="Gene3D" id="3.30.420.240">
    <property type="match status" value="1"/>
</dbReference>
<dbReference type="InterPro" id="IPR035421">
    <property type="entry name" value="Terminase_6C"/>
</dbReference>
<dbReference type="InterPro" id="IPR006517">
    <property type="entry name" value="Phage_terminase_lsu-like_C"/>
</dbReference>
<feature type="region of interest" description="Disordered" evidence="2">
    <location>
        <begin position="1"/>
        <end position="52"/>
    </location>
</feature>
<evidence type="ECO:0000313" key="4">
    <source>
        <dbReference type="EMBL" id="TMV08065.1"/>
    </source>
</evidence>
<accession>A0ABY2WYW3</accession>
<evidence type="ECO:0000313" key="5">
    <source>
        <dbReference type="Proteomes" id="UP001193035"/>
    </source>
</evidence>
<sequence length="540" mass="61786">MPNCSTSSSQKRRPTPALACPSRSILTSSGISFPPRGPAKKTSKTRRPMMSAPDPRMVRQAVNAVCRDNFFSFVWKVFDTLHHGPNGTFEPAWHVRAMCHALDNVRTGEYHRLVINIPPRCLKSVTVAVSYVAFLLGHHPGAKIIVASYGLDLARKHSEDCRRVMSSRWYQEMFPDTRLARRGNTVDEIRTTRGGSRKAVSIGSSVTGHGADYIIIDDLLKAGDANSEAELIRAQEFIEGTLLSRFDNPGEGRVVMIAQRLHEMDPPGYLLDQGTYRHLNLPAIAEENEVVPIGRGQVHRRKPGDLLFPARLDRATLDRMRREMGSAVFNCQYQQNPVAPDGSPLRWEWFKTYETAPDMRLCQLVVQSWDTGTSSDPRSDYSVCTTWGFWDNAWYLLDLWRGQLDYPDLKSKALALVRQWNPDKVLIEDAATGRPLFQELFQDDKRYVRMVPEKDKEIRFNAACAPVEEGKVFLPVEAHWLPVFKRELQSFPRGRNDDQVDSFSQFLNWSKGNGFYRSLGREHPINLERRERNRSRERRR</sequence>
<feature type="domain" description="Terminase large subunit gp17-like C-terminal" evidence="3">
    <location>
        <begin position="368"/>
        <end position="508"/>
    </location>
</feature>
<gene>
    <name evidence="4" type="ORF">FGK63_11525</name>
</gene>
<dbReference type="Pfam" id="PF17289">
    <property type="entry name" value="Terminase_6C"/>
    <property type="match status" value="1"/>
</dbReference>
<name>A0ABY2WYW3_9RHOB</name>
<dbReference type="Gene3D" id="3.40.50.300">
    <property type="entry name" value="P-loop containing nucleotide triphosphate hydrolases"/>
    <property type="match status" value="1"/>
</dbReference>
<dbReference type="InterPro" id="IPR027417">
    <property type="entry name" value="P-loop_NTPase"/>
</dbReference>
<organism evidence="4 5">
    <name type="scientific">Ruegeria sediminis</name>
    <dbReference type="NCBI Taxonomy" id="2583820"/>
    <lineage>
        <taxon>Bacteria</taxon>
        <taxon>Pseudomonadati</taxon>
        <taxon>Pseudomonadota</taxon>
        <taxon>Alphaproteobacteria</taxon>
        <taxon>Rhodobacterales</taxon>
        <taxon>Roseobacteraceae</taxon>
        <taxon>Ruegeria</taxon>
    </lineage>
</organism>
<proteinExistence type="predicted"/>
<feature type="compositionally biased region" description="Basic residues" evidence="2">
    <location>
        <begin position="38"/>
        <end position="47"/>
    </location>
</feature>
<comment type="caution">
    <text evidence="4">The sequence shown here is derived from an EMBL/GenBank/DDBJ whole genome shotgun (WGS) entry which is preliminary data.</text>
</comment>
<evidence type="ECO:0000259" key="3">
    <source>
        <dbReference type="Pfam" id="PF17289"/>
    </source>
</evidence>
<dbReference type="EMBL" id="VCPD01000003">
    <property type="protein sequence ID" value="TMV08065.1"/>
    <property type="molecule type" value="Genomic_DNA"/>
</dbReference>
<keyword evidence="1" id="KW-1188">Viral release from host cell</keyword>
<dbReference type="NCBIfam" id="TIGR01630">
    <property type="entry name" value="psiM2_ORF9"/>
    <property type="match status" value="1"/>
</dbReference>
<keyword evidence="5" id="KW-1185">Reference proteome</keyword>
<dbReference type="Proteomes" id="UP001193035">
    <property type="component" value="Unassembled WGS sequence"/>
</dbReference>
<evidence type="ECO:0000256" key="1">
    <source>
        <dbReference type="ARBA" id="ARBA00022612"/>
    </source>
</evidence>
<protein>
    <recommendedName>
        <fullName evidence="3">Terminase large subunit gp17-like C-terminal domain-containing protein</fullName>
    </recommendedName>
</protein>
<evidence type="ECO:0000256" key="2">
    <source>
        <dbReference type="SAM" id="MobiDB-lite"/>
    </source>
</evidence>
<reference evidence="4 5" key="1">
    <citation type="submission" date="2019-05" db="EMBL/GenBank/DDBJ databases">
        <title>Ruegeria sp. nov., isolated from tidal flat.</title>
        <authorList>
            <person name="Kim W."/>
        </authorList>
    </citation>
    <scope>NUCLEOTIDE SEQUENCE [LARGE SCALE GENOMIC DNA]</scope>
    <source>
        <strain evidence="4 5">CAU 1488</strain>
    </source>
</reference>